<dbReference type="PROSITE" id="PS51257">
    <property type="entry name" value="PROKAR_LIPOPROTEIN"/>
    <property type="match status" value="1"/>
</dbReference>
<dbReference type="GeneID" id="93278418"/>
<feature type="chain" id="PRO_5044372484" description="DUF4412 domain-containing protein" evidence="1">
    <location>
        <begin position="26"/>
        <end position="263"/>
    </location>
</feature>
<protein>
    <recommendedName>
        <fullName evidence="4">DUF4412 domain-containing protein</fullName>
    </recommendedName>
</protein>
<dbReference type="RefSeq" id="WP_092361098.1">
    <property type="nucleotide sequence ID" value="NZ_CABJCG010000001.1"/>
</dbReference>
<dbReference type="Proteomes" id="UP000198508">
    <property type="component" value="Unassembled WGS sequence"/>
</dbReference>
<evidence type="ECO:0000256" key="1">
    <source>
        <dbReference type="SAM" id="SignalP"/>
    </source>
</evidence>
<proteinExistence type="predicted"/>
<keyword evidence="3" id="KW-1185">Reference proteome</keyword>
<dbReference type="AlphaFoldDB" id="A0A1I0CU12"/>
<dbReference type="STRING" id="460384.SAMN05216313_103159"/>
<evidence type="ECO:0008006" key="4">
    <source>
        <dbReference type="Google" id="ProtNLM"/>
    </source>
</evidence>
<keyword evidence="1" id="KW-0732">Signal</keyword>
<dbReference type="Pfam" id="PF20316">
    <property type="entry name" value="DUF6612"/>
    <property type="match status" value="1"/>
</dbReference>
<reference evidence="3" key="1">
    <citation type="submission" date="2016-10" db="EMBL/GenBank/DDBJ databases">
        <authorList>
            <person name="Varghese N."/>
            <person name="Submissions S."/>
        </authorList>
    </citation>
    <scope>NUCLEOTIDE SEQUENCE [LARGE SCALE GENOMIC DNA]</scope>
    <source>
        <strain evidence="3">NLAE-zl-G277</strain>
    </source>
</reference>
<evidence type="ECO:0000313" key="2">
    <source>
        <dbReference type="EMBL" id="SET23017.1"/>
    </source>
</evidence>
<feature type="signal peptide" evidence="1">
    <location>
        <begin position="1"/>
        <end position="25"/>
    </location>
</feature>
<dbReference type="InterPro" id="IPR046720">
    <property type="entry name" value="DUF6612"/>
</dbReference>
<gene>
    <name evidence="2" type="ORF">SAMN05216313_103159</name>
</gene>
<name>A0A1I0CU12_9FIRM</name>
<evidence type="ECO:0000313" key="3">
    <source>
        <dbReference type="Proteomes" id="UP000198508"/>
    </source>
</evidence>
<dbReference type="Gene3D" id="2.50.20.20">
    <property type="match status" value="1"/>
</dbReference>
<sequence length="263" mass="29432">MRKSVKRAAIIAVSALLAMSMAGCAKKKDPKELYTEAIKKNQELSSMDMSSVVKMTMSQGEETIDVDVDMDIQMADVNTDKMKYVAKGSTSLMGQSIETSMFYTDGYYYMDMMGQKMKYAMDMDKLMEQVKQTTDNGNLNVEYMKDIQAKKDGDTTILTFSADPAKMDSYMKEMMESMGGMMPGMDTAQFTIKTVEGDLTLNKEGYYTNMKMTMDMDMTMQGETIGLKMEMTAEVHDPGKTVEVTLPDTEGYQEIDPSLLNVG</sequence>
<organism evidence="2 3">
    <name type="scientific">Enterocloster lavalensis</name>
    <dbReference type="NCBI Taxonomy" id="460384"/>
    <lineage>
        <taxon>Bacteria</taxon>
        <taxon>Bacillati</taxon>
        <taxon>Bacillota</taxon>
        <taxon>Clostridia</taxon>
        <taxon>Lachnospirales</taxon>
        <taxon>Lachnospiraceae</taxon>
        <taxon>Enterocloster</taxon>
    </lineage>
</organism>
<accession>A0A1I0CU12</accession>
<dbReference type="EMBL" id="FOIM01000003">
    <property type="protein sequence ID" value="SET23017.1"/>
    <property type="molecule type" value="Genomic_DNA"/>
</dbReference>